<dbReference type="InParanoid" id="A0A0L0H7F2"/>
<dbReference type="GO" id="GO:0005655">
    <property type="term" value="C:nucleolar ribonuclease P complex"/>
    <property type="evidence" value="ECO:0007669"/>
    <property type="project" value="TreeGrafter"/>
</dbReference>
<name>A0A0L0H7F2_SPIPD</name>
<accession>A0A0L0H7F2</accession>
<dbReference type="GO" id="GO:0008033">
    <property type="term" value="P:tRNA processing"/>
    <property type="evidence" value="ECO:0007669"/>
    <property type="project" value="TreeGrafter"/>
</dbReference>
<dbReference type="OrthoDB" id="2144746at2759"/>
<evidence type="ECO:0000256" key="1">
    <source>
        <dbReference type="SAM" id="MobiDB-lite"/>
    </source>
</evidence>
<feature type="region of interest" description="Disordered" evidence="1">
    <location>
        <begin position="71"/>
        <end position="101"/>
    </location>
</feature>
<protein>
    <recommendedName>
        <fullName evidence="4">RNAse P Rpr2/Rpp21 subunit domain-containing protein</fullName>
    </recommendedName>
</protein>
<dbReference type="InterPro" id="IPR007175">
    <property type="entry name" value="Rpr2/Snm1/Rpp21"/>
</dbReference>
<keyword evidence="3" id="KW-1185">Reference proteome</keyword>
<proteinExistence type="predicted"/>
<dbReference type="Gene3D" id="6.20.50.20">
    <property type="match status" value="1"/>
</dbReference>
<dbReference type="EMBL" id="KQ257465">
    <property type="protein sequence ID" value="KNC97147.1"/>
    <property type="molecule type" value="Genomic_DNA"/>
</dbReference>
<feature type="compositionally biased region" description="Polar residues" evidence="1">
    <location>
        <begin position="89"/>
        <end position="100"/>
    </location>
</feature>
<dbReference type="eggNOG" id="ENOG502RUQC">
    <property type="taxonomic scope" value="Eukaryota"/>
</dbReference>
<dbReference type="PANTHER" id="PTHR14742:SF3">
    <property type="entry name" value="RIBONUCLEASE MRP PROTEIN SUBUNIT SNM1"/>
    <property type="match status" value="1"/>
</dbReference>
<dbReference type="AlphaFoldDB" id="A0A0L0H7F2"/>
<dbReference type="STRING" id="645134.A0A0L0H7F2"/>
<dbReference type="OMA" id="NTIKSTC"/>
<dbReference type="PANTHER" id="PTHR14742">
    <property type="entry name" value="RIBONUCLEASE P SUBUNIT P21"/>
    <property type="match status" value="1"/>
</dbReference>
<reference evidence="2 3" key="1">
    <citation type="submission" date="2009-08" db="EMBL/GenBank/DDBJ databases">
        <title>The Genome Sequence of Spizellomyces punctatus strain DAOM BR117.</title>
        <authorList>
            <consortium name="The Broad Institute Genome Sequencing Platform"/>
            <person name="Russ C."/>
            <person name="Cuomo C."/>
            <person name="Shea T."/>
            <person name="Young S.K."/>
            <person name="Zeng Q."/>
            <person name="Koehrsen M."/>
            <person name="Haas B."/>
            <person name="Borodovsky M."/>
            <person name="Guigo R."/>
            <person name="Alvarado L."/>
            <person name="Berlin A."/>
            <person name="Bochicchio J."/>
            <person name="Borenstein D."/>
            <person name="Chapman S."/>
            <person name="Chen Z."/>
            <person name="Engels R."/>
            <person name="Freedman E."/>
            <person name="Gellesch M."/>
            <person name="Goldberg J."/>
            <person name="Griggs A."/>
            <person name="Gujja S."/>
            <person name="Heiman D."/>
            <person name="Hepburn T."/>
            <person name="Howarth C."/>
            <person name="Jen D."/>
            <person name="Larson L."/>
            <person name="Lewis B."/>
            <person name="Mehta T."/>
            <person name="Park D."/>
            <person name="Pearson M."/>
            <person name="Roberts A."/>
            <person name="Saif S."/>
            <person name="Shenoy N."/>
            <person name="Sisk P."/>
            <person name="Stolte C."/>
            <person name="Sykes S."/>
            <person name="Thomson T."/>
            <person name="Walk T."/>
            <person name="White J."/>
            <person name="Yandava C."/>
            <person name="Burger G."/>
            <person name="Gray M.W."/>
            <person name="Holland P.W.H."/>
            <person name="King N."/>
            <person name="Lang F.B.F."/>
            <person name="Roger A.J."/>
            <person name="Ruiz-Trillo I."/>
            <person name="Lander E."/>
            <person name="Nusbaum C."/>
        </authorList>
    </citation>
    <scope>NUCLEOTIDE SEQUENCE [LARGE SCALE GENOMIC DNA]</scope>
    <source>
        <strain evidence="2 3">DAOM BR117</strain>
    </source>
</reference>
<evidence type="ECO:0000313" key="2">
    <source>
        <dbReference type="EMBL" id="KNC97147.1"/>
    </source>
</evidence>
<sequence length="276" mass="30050">MDSSLSRRLGFLHDAAHSLFATCPSLSRFYLSKFQDVCADQKVPIVERVSKRFCSRCGSLFVPGQNVRVRVTGDGNGEKHKKKKRKTGNRSSAPTRQETLSHACHVSHPGNRTRIIINHVKNSESMMGRVTSGVLPLQIPAPISGKRLRLVAESHQSNATLMNQVAYLCVICGAETRFPGTSIEHVRQFDAAKNSLNAAVKVPILPSGAKATPASECSQATTGNLSNVLESSPCGVKKKKKEKRKNDLRTLLAASKKDDAQRTGDSLNLTDFLSSL</sequence>
<feature type="compositionally biased region" description="Basic residues" evidence="1">
    <location>
        <begin position="79"/>
        <end position="88"/>
    </location>
</feature>
<evidence type="ECO:0000313" key="3">
    <source>
        <dbReference type="Proteomes" id="UP000053201"/>
    </source>
</evidence>
<evidence type="ECO:0008006" key="4">
    <source>
        <dbReference type="Google" id="ProtNLM"/>
    </source>
</evidence>
<dbReference type="RefSeq" id="XP_016605187.1">
    <property type="nucleotide sequence ID" value="XM_016755704.1"/>
</dbReference>
<dbReference type="Proteomes" id="UP000053201">
    <property type="component" value="Unassembled WGS sequence"/>
</dbReference>
<gene>
    <name evidence="2" type="ORF">SPPG_07538</name>
</gene>
<dbReference type="Pfam" id="PF04032">
    <property type="entry name" value="Rpr2"/>
    <property type="match status" value="1"/>
</dbReference>
<organism evidence="2 3">
    <name type="scientific">Spizellomyces punctatus (strain DAOM BR117)</name>
    <dbReference type="NCBI Taxonomy" id="645134"/>
    <lineage>
        <taxon>Eukaryota</taxon>
        <taxon>Fungi</taxon>
        <taxon>Fungi incertae sedis</taxon>
        <taxon>Chytridiomycota</taxon>
        <taxon>Chytridiomycota incertae sedis</taxon>
        <taxon>Chytridiomycetes</taxon>
        <taxon>Spizellomycetales</taxon>
        <taxon>Spizellomycetaceae</taxon>
        <taxon>Spizellomyces</taxon>
    </lineage>
</organism>
<dbReference type="GeneID" id="27690747"/>
<dbReference type="VEuPathDB" id="FungiDB:SPPG_07538"/>